<feature type="transmembrane region" description="Helical" evidence="5">
    <location>
        <begin position="12"/>
        <end position="30"/>
    </location>
</feature>
<evidence type="ECO:0000259" key="7">
    <source>
        <dbReference type="PROSITE" id="PS50893"/>
    </source>
</evidence>
<evidence type="ECO:0000313" key="9">
    <source>
        <dbReference type="EMBL" id="MFD2740545.1"/>
    </source>
</evidence>
<keyword evidence="10" id="KW-1185">Reference proteome</keyword>
<dbReference type="Gene3D" id="1.20.1560.10">
    <property type="entry name" value="ABC transporter type 1, transmembrane domain"/>
    <property type="match status" value="1"/>
</dbReference>
<dbReference type="InterPro" id="IPR039421">
    <property type="entry name" value="Type_1_exporter"/>
</dbReference>
<dbReference type="InterPro" id="IPR000595">
    <property type="entry name" value="cNMP-bd_dom"/>
</dbReference>
<dbReference type="InterPro" id="IPR036640">
    <property type="entry name" value="ABC1_TM_sf"/>
</dbReference>
<evidence type="ECO:0000256" key="1">
    <source>
        <dbReference type="ARBA" id="ARBA00004651"/>
    </source>
</evidence>
<dbReference type="Pfam" id="PF00027">
    <property type="entry name" value="cNMP_binding"/>
    <property type="match status" value="1"/>
</dbReference>
<evidence type="ECO:0000256" key="4">
    <source>
        <dbReference type="ARBA" id="ARBA00023136"/>
    </source>
</evidence>
<evidence type="ECO:0000256" key="3">
    <source>
        <dbReference type="ARBA" id="ARBA00022989"/>
    </source>
</evidence>
<dbReference type="SUPFAM" id="SSF52540">
    <property type="entry name" value="P-loop containing nucleoside triphosphate hydrolases"/>
    <property type="match status" value="1"/>
</dbReference>
<dbReference type="PROSITE" id="PS50042">
    <property type="entry name" value="CNMP_BINDING_3"/>
    <property type="match status" value="1"/>
</dbReference>
<accession>A0ABW5U404</accession>
<dbReference type="EMBL" id="JBHUMP010000011">
    <property type="protein sequence ID" value="MFD2740545.1"/>
    <property type="molecule type" value="Genomic_DNA"/>
</dbReference>
<gene>
    <name evidence="9" type="ORF">ACFSUD_13235</name>
</gene>
<dbReference type="PROSITE" id="PS50893">
    <property type="entry name" value="ABC_TRANSPORTER_2"/>
    <property type="match status" value="1"/>
</dbReference>
<dbReference type="Proteomes" id="UP001597474">
    <property type="component" value="Unassembled WGS sequence"/>
</dbReference>
<reference evidence="10" key="1">
    <citation type="journal article" date="2019" name="Int. J. Syst. Evol. Microbiol.">
        <title>The Global Catalogue of Microorganisms (GCM) 10K type strain sequencing project: providing services to taxonomists for standard genome sequencing and annotation.</title>
        <authorList>
            <consortium name="The Broad Institute Genomics Platform"/>
            <consortium name="The Broad Institute Genome Sequencing Center for Infectious Disease"/>
            <person name="Wu L."/>
            <person name="Ma J."/>
        </authorList>
    </citation>
    <scope>NUCLEOTIDE SEQUENCE [LARGE SCALE GENOMIC DNA]</scope>
    <source>
        <strain evidence="10">TISTR 2562</strain>
    </source>
</reference>
<comment type="subcellular location">
    <subcellularLocation>
        <location evidence="1">Cell membrane</location>
        <topology evidence="1">Multi-pass membrane protein</topology>
    </subcellularLocation>
</comment>
<dbReference type="SMART" id="SM00100">
    <property type="entry name" value="cNMP"/>
    <property type="match status" value="1"/>
</dbReference>
<dbReference type="PANTHER" id="PTHR43394:SF1">
    <property type="entry name" value="ATP-BINDING CASSETTE SUB-FAMILY B MEMBER 10, MITOCHONDRIAL"/>
    <property type="match status" value="1"/>
</dbReference>
<feature type="domain" description="ABC transporter" evidence="7">
    <location>
        <begin position="346"/>
        <end position="865"/>
    </location>
</feature>
<evidence type="ECO:0000259" key="6">
    <source>
        <dbReference type="PROSITE" id="PS50042"/>
    </source>
</evidence>
<evidence type="ECO:0000256" key="2">
    <source>
        <dbReference type="ARBA" id="ARBA00022692"/>
    </source>
</evidence>
<feature type="domain" description="Cyclic nucleotide-binding" evidence="6">
    <location>
        <begin position="874"/>
        <end position="994"/>
    </location>
</feature>
<dbReference type="PANTHER" id="PTHR43394">
    <property type="entry name" value="ATP-DEPENDENT PERMEASE MDL1, MITOCHONDRIAL"/>
    <property type="match status" value="1"/>
</dbReference>
<comment type="caution">
    <text evidence="9">The sequence shown here is derived from an EMBL/GenBank/DDBJ whole genome shotgun (WGS) entry which is preliminary data.</text>
</comment>
<dbReference type="InterPro" id="IPR027417">
    <property type="entry name" value="P-loop_NTPase"/>
</dbReference>
<protein>
    <submittedName>
        <fullName evidence="9">Cyclic nucleotide-binding domain-containing protein</fullName>
    </submittedName>
</protein>
<dbReference type="InterPro" id="IPR011527">
    <property type="entry name" value="ABC1_TM_dom"/>
</dbReference>
<dbReference type="RefSeq" id="WP_386375080.1">
    <property type="nucleotide sequence ID" value="NZ_JBHUMP010000011.1"/>
</dbReference>
<keyword evidence="3 5" id="KW-1133">Transmembrane helix</keyword>
<evidence type="ECO:0000313" key="10">
    <source>
        <dbReference type="Proteomes" id="UP001597474"/>
    </source>
</evidence>
<proteinExistence type="predicted"/>
<dbReference type="InterPro" id="IPR003439">
    <property type="entry name" value="ABC_transporter-like_ATP-bd"/>
</dbReference>
<sequence length="999" mass="110485">MSFIWTHSKRDQFILTCLTLLLFPLLYLTLELPKRIINDAIGAAAPNLRYLGLDMAQTTLLIALCLAFLASVIAHGLLKMRVNSYKGVLAERLLRRFRYTLIGRILRFPRSYQSRVSEGELVSMVTAEAEPLGGIMGDAIAHPLLQAGQMATILLFLFVQNLWFGLAAVALIPVQAWLIPRLQARINLLNRSRIRQVRVLASDIGELAAGAAILRQHGGWRYRMALIGQRLGGLFDTRFEIYRRKFFLKFINNLLTQLTPFFYFLVGGLLVINGQLTIGALVAALSAFKDLSSPWKELLTYYTAVQEMAQRYHLIIERFAPAELLGDFLADEPDAAAPDIPVQAALTLEGVVLQDEGGRSLLNDVDLAIAPGSWTCILAQDEEDRSAFSQLLLRELAPSAGRVLIDGTALTDFSQTRIAATLAHVNSAVHVFDGTVGDNVMVPLCTAPQEQLDGVALNEALRSGNSLDRADGPWRPANGAAELLVAAQGDWQRLVTITGAQKNLLSRVLDRRLAGPEERALQEQLIDARLAVRGRLREAGLADAIHAFGTDVYVDELTLPENLLFAISRRDGWLPEETGRLLAALIDTLGLRDQVLTQAVALARMLIEVFDAEATGSALFRRLGLPKELLARLRPVLKRRDGRSVARSRSRAADELLLLSLVFNLPASHFDGDFSAALKQAVVAARRGATAQADPVLTTGFMPLDETAWNPRLSVFENMIFGKIAPTSRPRREEIKALVVEILGARLDDLTLSELIRKLPTGLRGANLSPQLMEQISLSQAVIKRPAILILERALASHDEAARSRAFASLRDLLPEATIIQLEAELPQSGHHDHALELRRGRIVTLGDELGGVEEGEARDDLHRKFQALRKAPLFRDLSRQQLRMLAFSARWVEFAADSYVFRKGDLPDGAFLIYRGAVELIERTETGEVAFILRPPEGTLVGELGLLRNDPRRLDMRAQGDLLLLRIDAGDFLSVVETDARTAFRLIQNLIGYLDRPQ</sequence>
<feature type="transmembrane region" description="Helical" evidence="5">
    <location>
        <begin position="153"/>
        <end position="179"/>
    </location>
</feature>
<dbReference type="CDD" id="cd07346">
    <property type="entry name" value="ABC_6TM_exporters"/>
    <property type="match status" value="1"/>
</dbReference>
<dbReference type="CDD" id="cd00038">
    <property type="entry name" value="CAP_ED"/>
    <property type="match status" value="1"/>
</dbReference>
<name>A0ABW5U404_9RHOB</name>
<dbReference type="SUPFAM" id="SSF51206">
    <property type="entry name" value="cAMP-binding domain-like"/>
    <property type="match status" value="1"/>
</dbReference>
<dbReference type="PROSITE" id="PS50929">
    <property type="entry name" value="ABC_TM1F"/>
    <property type="match status" value="1"/>
</dbReference>
<feature type="transmembrane region" description="Helical" evidence="5">
    <location>
        <begin position="58"/>
        <end position="78"/>
    </location>
</feature>
<dbReference type="InterPro" id="IPR018490">
    <property type="entry name" value="cNMP-bd_dom_sf"/>
</dbReference>
<evidence type="ECO:0000259" key="8">
    <source>
        <dbReference type="PROSITE" id="PS50929"/>
    </source>
</evidence>
<keyword evidence="2 5" id="KW-0812">Transmembrane</keyword>
<keyword evidence="4 5" id="KW-0472">Membrane</keyword>
<dbReference type="Pfam" id="PF00664">
    <property type="entry name" value="ABC_membrane"/>
    <property type="match status" value="1"/>
</dbReference>
<dbReference type="Gene3D" id="2.60.120.10">
    <property type="entry name" value="Jelly Rolls"/>
    <property type="match status" value="1"/>
</dbReference>
<dbReference type="InterPro" id="IPR014710">
    <property type="entry name" value="RmlC-like_jellyroll"/>
</dbReference>
<evidence type="ECO:0000256" key="5">
    <source>
        <dbReference type="SAM" id="Phobius"/>
    </source>
</evidence>
<dbReference type="Gene3D" id="3.40.50.300">
    <property type="entry name" value="P-loop containing nucleotide triphosphate hydrolases"/>
    <property type="match status" value="2"/>
</dbReference>
<feature type="domain" description="ABC transmembrane type-1" evidence="8">
    <location>
        <begin position="34"/>
        <end position="307"/>
    </location>
</feature>
<dbReference type="SUPFAM" id="SSF90123">
    <property type="entry name" value="ABC transporter transmembrane region"/>
    <property type="match status" value="1"/>
</dbReference>
<organism evidence="9 10">
    <name type="scientific">Sulfitobacter aestuarii</name>
    <dbReference type="NCBI Taxonomy" id="2161676"/>
    <lineage>
        <taxon>Bacteria</taxon>
        <taxon>Pseudomonadati</taxon>
        <taxon>Pseudomonadota</taxon>
        <taxon>Alphaproteobacteria</taxon>
        <taxon>Rhodobacterales</taxon>
        <taxon>Roseobacteraceae</taxon>
        <taxon>Sulfitobacter</taxon>
    </lineage>
</organism>